<dbReference type="EMBL" id="KN839844">
    <property type="protein sequence ID" value="KIJ65271.1"/>
    <property type="molecule type" value="Genomic_DNA"/>
</dbReference>
<keyword evidence="3" id="KW-1185">Reference proteome</keyword>
<feature type="compositionally biased region" description="Basic and acidic residues" evidence="1">
    <location>
        <begin position="376"/>
        <end position="395"/>
    </location>
</feature>
<evidence type="ECO:0000256" key="1">
    <source>
        <dbReference type="SAM" id="MobiDB-lite"/>
    </source>
</evidence>
<feature type="region of interest" description="Disordered" evidence="1">
    <location>
        <begin position="370"/>
        <end position="522"/>
    </location>
</feature>
<organism evidence="2 3">
    <name type="scientific">Hydnomerulius pinastri MD-312</name>
    <dbReference type="NCBI Taxonomy" id="994086"/>
    <lineage>
        <taxon>Eukaryota</taxon>
        <taxon>Fungi</taxon>
        <taxon>Dikarya</taxon>
        <taxon>Basidiomycota</taxon>
        <taxon>Agaricomycotina</taxon>
        <taxon>Agaricomycetes</taxon>
        <taxon>Agaricomycetidae</taxon>
        <taxon>Boletales</taxon>
        <taxon>Boletales incertae sedis</taxon>
        <taxon>Leucogyrophana</taxon>
    </lineage>
</organism>
<feature type="compositionally biased region" description="Acidic residues" evidence="1">
    <location>
        <begin position="442"/>
        <end position="459"/>
    </location>
</feature>
<evidence type="ECO:0000313" key="3">
    <source>
        <dbReference type="Proteomes" id="UP000053820"/>
    </source>
</evidence>
<name>A0A0C9WFZ0_9AGAM</name>
<accession>A0A0C9WFZ0</accession>
<proteinExistence type="predicted"/>
<dbReference type="Proteomes" id="UP000053820">
    <property type="component" value="Unassembled WGS sequence"/>
</dbReference>
<sequence>MAFDSAETLILRNHLEEWKASEGKARSMVVKRACMAAKELEVVQKMKHEEWNERKRAYKRWFYNHGRTEKEKDAKTIGNDNWTARKVIMHPERREISDFIEKKWLVKAGEPDFIKHYQAGVKLYMEGMMEEETGEAERLAKEWNNTSPPDDVKAKMAEQHLEKYAKEFVKKVWRQCGARVVILHGWKNDKGSLLYARHDFNDELGDGKAFDGWGGVEKRWGEYAKEALIKADGADADTDTDSDASRAPQKKKPEPLDLVTYEGCLMIGDLKDISLRTMKAILQGWVTGHYRNACGKKASVPWTKIADRQFDFIDHRYLPIGFKFREPFRLKKEEVLLALEYWREWQVTHPNDVFKFDKWLDASEELQDAVEVGSDVEERQERGRSVDRGKGKEKAILPPPDTEGDSEVSASSINRERASATGPKTALKPNKGRRDMSQVRDEESEETEQSQSEESDEESWQSSGNGSDVYITLKDPSPGPSKKAMGTPHFLDQNPSPAHNCTPSLNPEPNSDQEADPKKHQN</sequence>
<dbReference type="HOGENOM" id="CLU_030984_3_0_1"/>
<dbReference type="AlphaFoldDB" id="A0A0C9WFZ0"/>
<feature type="compositionally biased region" description="Basic and acidic residues" evidence="1">
    <location>
        <begin position="432"/>
        <end position="441"/>
    </location>
</feature>
<dbReference type="OrthoDB" id="2692879at2759"/>
<feature type="compositionally biased region" description="Polar residues" evidence="1">
    <location>
        <begin position="493"/>
        <end position="512"/>
    </location>
</feature>
<reference evidence="2 3" key="1">
    <citation type="submission" date="2014-04" db="EMBL/GenBank/DDBJ databases">
        <title>Evolutionary Origins and Diversification of the Mycorrhizal Mutualists.</title>
        <authorList>
            <consortium name="DOE Joint Genome Institute"/>
            <consortium name="Mycorrhizal Genomics Consortium"/>
            <person name="Kohler A."/>
            <person name="Kuo A."/>
            <person name="Nagy L.G."/>
            <person name="Floudas D."/>
            <person name="Copeland A."/>
            <person name="Barry K.W."/>
            <person name="Cichocki N."/>
            <person name="Veneault-Fourrey C."/>
            <person name="LaButti K."/>
            <person name="Lindquist E.A."/>
            <person name="Lipzen A."/>
            <person name="Lundell T."/>
            <person name="Morin E."/>
            <person name="Murat C."/>
            <person name="Riley R."/>
            <person name="Ohm R."/>
            <person name="Sun H."/>
            <person name="Tunlid A."/>
            <person name="Henrissat B."/>
            <person name="Grigoriev I.V."/>
            <person name="Hibbett D.S."/>
            <person name="Martin F."/>
        </authorList>
    </citation>
    <scope>NUCLEOTIDE SEQUENCE [LARGE SCALE GENOMIC DNA]</scope>
    <source>
        <strain evidence="2 3">MD-312</strain>
    </source>
</reference>
<evidence type="ECO:0000313" key="2">
    <source>
        <dbReference type="EMBL" id="KIJ65271.1"/>
    </source>
</evidence>
<gene>
    <name evidence="2" type="ORF">HYDPIDRAFT_27988</name>
</gene>
<protein>
    <submittedName>
        <fullName evidence="2">Uncharacterized protein</fullName>
    </submittedName>
</protein>